<proteinExistence type="inferred from homology"/>
<protein>
    <recommendedName>
        <fullName evidence="2">Anti-sigma factor antagonist</fullName>
    </recommendedName>
</protein>
<comment type="caution">
    <text evidence="4">The sequence shown here is derived from an EMBL/GenBank/DDBJ whole genome shotgun (WGS) entry which is preliminary data.</text>
</comment>
<dbReference type="PROSITE" id="PS50801">
    <property type="entry name" value="STAS"/>
    <property type="match status" value="1"/>
</dbReference>
<dbReference type="Gene3D" id="3.30.750.24">
    <property type="entry name" value="STAS domain"/>
    <property type="match status" value="1"/>
</dbReference>
<keyword evidence="5" id="KW-1185">Reference proteome</keyword>
<dbReference type="Pfam" id="PF13466">
    <property type="entry name" value="STAS_2"/>
    <property type="match status" value="1"/>
</dbReference>
<feature type="domain" description="STAS" evidence="3">
    <location>
        <begin position="2"/>
        <end position="99"/>
    </location>
</feature>
<dbReference type="InterPro" id="IPR036513">
    <property type="entry name" value="STAS_dom_sf"/>
</dbReference>
<dbReference type="InterPro" id="IPR003658">
    <property type="entry name" value="Anti-sigma_ant"/>
</dbReference>
<evidence type="ECO:0000313" key="5">
    <source>
        <dbReference type="Proteomes" id="UP001595816"/>
    </source>
</evidence>
<organism evidence="4 5">
    <name type="scientific">Hamadaea flava</name>
    <dbReference type="NCBI Taxonomy" id="1742688"/>
    <lineage>
        <taxon>Bacteria</taxon>
        <taxon>Bacillati</taxon>
        <taxon>Actinomycetota</taxon>
        <taxon>Actinomycetes</taxon>
        <taxon>Micromonosporales</taxon>
        <taxon>Micromonosporaceae</taxon>
        <taxon>Hamadaea</taxon>
    </lineage>
</organism>
<dbReference type="SUPFAM" id="SSF52091">
    <property type="entry name" value="SpoIIaa-like"/>
    <property type="match status" value="1"/>
</dbReference>
<dbReference type="InterPro" id="IPR058548">
    <property type="entry name" value="MlaB-like_STAS"/>
</dbReference>
<dbReference type="RefSeq" id="WP_253763497.1">
    <property type="nucleotide sequence ID" value="NZ_JAMZDZ010000001.1"/>
</dbReference>
<dbReference type="Proteomes" id="UP001595816">
    <property type="component" value="Unassembled WGS sequence"/>
</dbReference>
<gene>
    <name evidence="4" type="ORF">ACFOZ4_15155</name>
</gene>
<dbReference type="InterPro" id="IPR002645">
    <property type="entry name" value="STAS_dom"/>
</dbReference>
<reference evidence="5" key="1">
    <citation type="journal article" date="2019" name="Int. J. Syst. Evol. Microbiol.">
        <title>The Global Catalogue of Microorganisms (GCM) 10K type strain sequencing project: providing services to taxonomists for standard genome sequencing and annotation.</title>
        <authorList>
            <consortium name="The Broad Institute Genomics Platform"/>
            <consortium name="The Broad Institute Genome Sequencing Center for Infectious Disease"/>
            <person name="Wu L."/>
            <person name="Ma J."/>
        </authorList>
    </citation>
    <scope>NUCLEOTIDE SEQUENCE [LARGE SCALE GENOMIC DNA]</scope>
    <source>
        <strain evidence="5">CGMCC 4.7289</strain>
    </source>
</reference>
<evidence type="ECO:0000256" key="1">
    <source>
        <dbReference type="ARBA" id="ARBA00009013"/>
    </source>
</evidence>
<accession>A0ABV8LNC4</accession>
<evidence type="ECO:0000259" key="3">
    <source>
        <dbReference type="PROSITE" id="PS50801"/>
    </source>
</evidence>
<evidence type="ECO:0000256" key="2">
    <source>
        <dbReference type="RuleBase" id="RU003749"/>
    </source>
</evidence>
<dbReference type="PANTHER" id="PTHR33495">
    <property type="entry name" value="ANTI-SIGMA FACTOR ANTAGONIST TM_1081-RELATED-RELATED"/>
    <property type="match status" value="1"/>
</dbReference>
<evidence type="ECO:0000313" key="4">
    <source>
        <dbReference type="EMBL" id="MFC4131946.1"/>
    </source>
</evidence>
<dbReference type="NCBIfam" id="TIGR00377">
    <property type="entry name" value="ant_ant_sig"/>
    <property type="match status" value="1"/>
</dbReference>
<dbReference type="PANTHER" id="PTHR33495:SF2">
    <property type="entry name" value="ANTI-SIGMA FACTOR ANTAGONIST TM_1081-RELATED"/>
    <property type="match status" value="1"/>
</dbReference>
<name>A0ABV8LNC4_9ACTN</name>
<dbReference type="EMBL" id="JBHSAY010000008">
    <property type="protein sequence ID" value="MFC4131946.1"/>
    <property type="molecule type" value="Genomic_DNA"/>
</dbReference>
<comment type="similarity">
    <text evidence="1 2">Belongs to the anti-sigma-factor antagonist family.</text>
</comment>
<sequence length="99" mass="10310">MLSVEISGDAAITRVALAGELDLESKALLAQAVREAPAEVVELDLAALTYCDSAGIGALVSAQRQAGEDGRALYVVNVRGMVQTILQVSGVLTQLTRRA</sequence>
<dbReference type="CDD" id="cd07043">
    <property type="entry name" value="STAS_anti-anti-sigma_factors"/>
    <property type="match status" value="1"/>
</dbReference>